<accession>A0A7J5Y4B7</accession>
<dbReference type="EMBL" id="JAAKFY010000018">
    <property type="protein sequence ID" value="KAF3843639.1"/>
    <property type="molecule type" value="Genomic_DNA"/>
</dbReference>
<evidence type="ECO:0000313" key="1">
    <source>
        <dbReference type="EMBL" id="KAF3843639.1"/>
    </source>
</evidence>
<sequence length="223" mass="23874">MQEEITISAKYYNRLSTVFFISSSSQSNLPSPNLSEWVTTPPTPPTLPFLVSSPLVSVWRMNGGVREVDFLRFSSPCLLVEGDRMVSGWFQGGGGVEGGVQTRGGLVPPAAGSVGVGVRILEVHSPVSRCMSALFPARAITMLGLACLCSSFTQAFARSKVGAPPLPAPTSHFERCSHPDICILRVGRRTRSMSCWKGVHWTGGALGSGDALLFLKGEDTYLP</sequence>
<keyword evidence="2" id="KW-1185">Reference proteome</keyword>
<organism evidence="1 2">
    <name type="scientific">Dissostichus mawsoni</name>
    <name type="common">Antarctic cod</name>
    <dbReference type="NCBI Taxonomy" id="36200"/>
    <lineage>
        <taxon>Eukaryota</taxon>
        <taxon>Metazoa</taxon>
        <taxon>Chordata</taxon>
        <taxon>Craniata</taxon>
        <taxon>Vertebrata</taxon>
        <taxon>Euteleostomi</taxon>
        <taxon>Actinopterygii</taxon>
        <taxon>Neopterygii</taxon>
        <taxon>Teleostei</taxon>
        <taxon>Neoteleostei</taxon>
        <taxon>Acanthomorphata</taxon>
        <taxon>Eupercaria</taxon>
        <taxon>Perciformes</taxon>
        <taxon>Notothenioidei</taxon>
        <taxon>Nototheniidae</taxon>
        <taxon>Dissostichus</taxon>
    </lineage>
</organism>
<proteinExistence type="predicted"/>
<evidence type="ECO:0000313" key="2">
    <source>
        <dbReference type="Proteomes" id="UP000518266"/>
    </source>
</evidence>
<gene>
    <name evidence="1" type="ORF">F7725_002488</name>
</gene>
<reference evidence="1 2" key="1">
    <citation type="submission" date="2020-03" db="EMBL/GenBank/DDBJ databases">
        <title>Dissostichus mawsoni Genome sequencing and assembly.</title>
        <authorList>
            <person name="Park H."/>
        </authorList>
    </citation>
    <scope>NUCLEOTIDE SEQUENCE [LARGE SCALE GENOMIC DNA]</scope>
    <source>
        <strain evidence="1">DM0001</strain>
        <tissue evidence="1">Muscle</tissue>
    </source>
</reference>
<dbReference type="Proteomes" id="UP000518266">
    <property type="component" value="Unassembled WGS sequence"/>
</dbReference>
<protein>
    <submittedName>
        <fullName evidence="1">Uncharacterized protein</fullName>
    </submittedName>
</protein>
<name>A0A7J5Y4B7_DISMA</name>
<dbReference type="AlphaFoldDB" id="A0A7J5Y4B7"/>
<comment type="caution">
    <text evidence="1">The sequence shown here is derived from an EMBL/GenBank/DDBJ whole genome shotgun (WGS) entry which is preliminary data.</text>
</comment>